<comment type="caution">
    <text evidence="2">The sequence shown here is derived from an EMBL/GenBank/DDBJ whole genome shotgun (WGS) entry which is preliminary data.</text>
</comment>
<proteinExistence type="predicted"/>
<feature type="compositionally biased region" description="Pro residues" evidence="1">
    <location>
        <begin position="69"/>
        <end position="84"/>
    </location>
</feature>
<feature type="compositionally biased region" description="Low complexity" evidence="1">
    <location>
        <begin position="85"/>
        <end position="99"/>
    </location>
</feature>
<evidence type="ECO:0000313" key="2">
    <source>
        <dbReference type="EMBL" id="CAB1427686.1"/>
    </source>
</evidence>
<dbReference type="Proteomes" id="UP001153269">
    <property type="component" value="Unassembled WGS sequence"/>
</dbReference>
<dbReference type="EMBL" id="CADEAL010000990">
    <property type="protein sequence ID" value="CAB1427686.1"/>
    <property type="molecule type" value="Genomic_DNA"/>
</dbReference>
<sequence length="99" mass="10391">MASEVSAARVTQRHPRVCQLSGARQRGGDIHAGWKGQEVAPAQTPDSLFEFKTMNKVTARGSDVGGRVSPPPPPAVYPSLPPSLLPSLPVVSVQSSAPH</sequence>
<gene>
    <name evidence="2" type="ORF">PLEPLA_LOCUS15627</name>
</gene>
<evidence type="ECO:0000313" key="3">
    <source>
        <dbReference type="Proteomes" id="UP001153269"/>
    </source>
</evidence>
<keyword evidence="3" id="KW-1185">Reference proteome</keyword>
<evidence type="ECO:0000256" key="1">
    <source>
        <dbReference type="SAM" id="MobiDB-lite"/>
    </source>
</evidence>
<feature type="region of interest" description="Disordered" evidence="1">
    <location>
        <begin position="22"/>
        <end position="44"/>
    </location>
</feature>
<accession>A0A9N7UAW3</accession>
<organism evidence="2 3">
    <name type="scientific">Pleuronectes platessa</name>
    <name type="common">European plaice</name>
    <dbReference type="NCBI Taxonomy" id="8262"/>
    <lineage>
        <taxon>Eukaryota</taxon>
        <taxon>Metazoa</taxon>
        <taxon>Chordata</taxon>
        <taxon>Craniata</taxon>
        <taxon>Vertebrata</taxon>
        <taxon>Euteleostomi</taxon>
        <taxon>Actinopterygii</taxon>
        <taxon>Neopterygii</taxon>
        <taxon>Teleostei</taxon>
        <taxon>Neoteleostei</taxon>
        <taxon>Acanthomorphata</taxon>
        <taxon>Carangaria</taxon>
        <taxon>Pleuronectiformes</taxon>
        <taxon>Pleuronectoidei</taxon>
        <taxon>Pleuronectidae</taxon>
        <taxon>Pleuronectes</taxon>
    </lineage>
</organism>
<feature type="region of interest" description="Disordered" evidence="1">
    <location>
        <begin position="60"/>
        <end position="99"/>
    </location>
</feature>
<protein>
    <submittedName>
        <fullName evidence="2">Uncharacterized protein</fullName>
    </submittedName>
</protein>
<reference evidence="2" key="1">
    <citation type="submission" date="2020-03" db="EMBL/GenBank/DDBJ databases">
        <authorList>
            <person name="Weist P."/>
        </authorList>
    </citation>
    <scope>NUCLEOTIDE SEQUENCE</scope>
</reference>
<dbReference type="AlphaFoldDB" id="A0A9N7UAW3"/>
<name>A0A9N7UAW3_PLEPL</name>